<feature type="signal peptide" evidence="2">
    <location>
        <begin position="1"/>
        <end position="21"/>
    </location>
</feature>
<comment type="caution">
    <text evidence="3">The sequence shown here is derived from an EMBL/GenBank/DDBJ whole genome shotgun (WGS) entry which is preliminary data.</text>
</comment>
<name>A0A9P4U8R0_9PLEO</name>
<dbReference type="EMBL" id="MU001504">
    <property type="protein sequence ID" value="KAF2442579.1"/>
    <property type="molecule type" value="Genomic_DNA"/>
</dbReference>
<dbReference type="Proteomes" id="UP000799764">
    <property type="component" value="Unassembled WGS sequence"/>
</dbReference>
<accession>A0A9P4U8R0</accession>
<gene>
    <name evidence="3" type="ORF">P171DRAFT_434052</name>
</gene>
<evidence type="ECO:0000256" key="1">
    <source>
        <dbReference type="SAM" id="Phobius"/>
    </source>
</evidence>
<dbReference type="AlphaFoldDB" id="A0A9P4U8R0"/>
<protein>
    <submittedName>
        <fullName evidence="3">Uncharacterized protein</fullName>
    </submittedName>
</protein>
<dbReference type="OrthoDB" id="10443086at2759"/>
<keyword evidence="1" id="KW-0812">Transmembrane</keyword>
<organism evidence="3 4">
    <name type="scientific">Karstenula rhodostoma CBS 690.94</name>
    <dbReference type="NCBI Taxonomy" id="1392251"/>
    <lineage>
        <taxon>Eukaryota</taxon>
        <taxon>Fungi</taxon>
        <taxon>Dikarya</taxon>
        <taxon>Ascomycota</taxon>
        <taxon>Pezizomycotina</taxon>
        <taxon>Dothideomycetes</taxon>
        <taxon>Pleosporomycetidae</taxon>
        <taxon>Pleosporales</taxon>
        <taxon>Massarineae</taxon>
        <taxon>Didymosphaeriaceae</taxon>
        <taxon>Karstenula</taxon>
    </lineage>
</organism>
<sequence length="190" mass="21432">MTYRDTLAFLLWTGIAFLLLALLSDSPTDFVRPVYIVAKILTGSIPTIFVHNYNNHRGTFSVPASLLFLAFTAPISYAWSTLNLALIHALYFLWSLSTSSAPVSWRTLRQSRRYASISLGEILVGTLVCALEMWGAWAAAVALEREEARLLARAQFHYMNAQRTRRPMLTREQIEEKWANGDFGTLLTEG</sequence>
<reference evidence="3" key="1">
    <citation type="journal article" date="2020" name="Stud. Mycol.">
        <title>101 Dothideomycetes genomes: a test case for predicting lifestyles and emergence of pathogens.</title>
        <authorList>
            <person name="Haridas S."/>
            <person name="Albert R."/>
            <person name="Binder M."/>
            <person name="Bloem J."/>
            <person name="Labutti K."/>
            <person name="Salamov A."/>
            <person name="Andreopoulos B."/>
            <person name="Baker S."/>
            <person name="Barry K."/>
            <person name="Bills G."/>
            <person name="Bluhm B."/>
            <person name="Cannon C."/>
            <person name="Castanera R."/>
            <person name="Culley D."/>
            <person name="Daum C."/>
            <person name="Ezra D."/>
            <person name="Gonzalez J."/>
            <person name="Henrissat B."/>
            <person name="Kuo A."/>
            <person name="Liang C."/>
            <person name="Lipzen A."/>
            <person name="Lutzoni F."/>
            <person name="Magnuson J."/>
            <person name="Mondo S."/>
            <person name="Nolan M."/>
            <person name="Ohm R."/>
            <person name="Pangilinan J."/>
            <person name="Park H.-J."/>
            <person name="Ramirez L."/>
            <person name="Alfaro M."/>
            <person name="Sun H."/>
            <person name="Tritt A."/>
            <person name="Yoshinaga Y."/>
            <person name="Zwiers L.-H."/>
            <person name="Turgeon B."/>
            <person name="Goodwin S."/>
            <person name="Spatafora J."/>
            <person name="Crous P."/>
            <person name="Grigoriev I."/>
        </authorList>
    </citation>
    <scope>NUCLEOTIDE SEQUENCE</scope>
    <source>
        <strain evidence="3">CBS 690.94</strain>
    </source>
</reference>
<feature type="transmembrane region" description="Helical" evidence="1">
    <location>
        <begin position="34"/>
        <end position="54"/>
    </location>
</feature>
<proteinExistence type="predicted"/>
<feature type="transmembrane region" description="Helical" evidence="1">
    <location>
        <begin position="66"/>
        <end position="94"/>
    </location>
</feature>
<keyword evidence="2" id="KW-0732">Signal</keyword>
<keyword evidence="4" id="KW-1185">Reference proteome</keyword>
<feature type="chain" id="PRO_5040339053" evidence="2">
    <location>
        <begin position="22"/>
        <end position="190"/>
    </location>
</feature>
<evidence type="ECO:0000256" key="2">
    <source>
        <dbReference type="SAM" id="SignalP"/>
    </source>
</evidence>
<keyword evidence="1" id="KW-1133">Transmembrane helix</keyword>
<evidence type="ECO:0000313" key="3">
    <source>
        <dbReference type="EMBL" id="KAF2442579.1"/>
    </source>
</evidence>
<feature type="transmembrane region" description="Helical" evidence="1">
    <location>
        <begin position="114"/>
        <end position="143"/>
    </location>
</feature>
<keyword evidence="1" id="KW-0472">Membrane</keyword>
<evidence type="ECO:0000313" key="4">
    <source>
        <dbReference type="Proteomes" id="UP000799764"/>
    </source>
</evidence>